<evidence type="ECO:0000313" key="3">
    <source>
        <dbReference type="Proteomes" id="UP000179934"/>
    </source>
</evidence>
<gene>
    <name evidence="2" type="ORF">BJD16_00055</name>
</gene>
<dbReference type="STRING" id="646.BJD16_00055"/>
<proteinExistence type="predicted"/>
<dbReference type="RefSeq" id="WP_042023724.1">
    <property type="nucleotide sequence ID" value="NZ_CDBW01000044.1"/>
</dbReference>
<name>A0A1S2D739_AERSO</name>
<dbReference type="AlphaFoldDB" id="A0A1S2D739"/>
<dbReference type="OrthoDB" id="69012at2"/>
<organism evidence="2 3">
    <name type="scientific">Aeromonas sobria</name>
    <dbReference type="NCBI Taxonomy" id="646"/>
    <lineage>
        <taxon>Bacteria</taxon>
        <taxon>Pseudomonadati</taxon>
        <taxon>Pseudomonadota</taxon>
        <taxon>Gammaproteobacteria</taxon>
        <taxon>Aeromonadales</taxon>
        <taxon>Aeromonadaceae</taxon>
        <taxon>Aeromonas</taxon>
    </lineage>
</organism>
<reference evidence="2 3" key="1">
    <citation type="submission" date="2016-09" db="EMBL/GenBank/DDBJ databases">
        <title>Draft Genome Sequence of Aeromonas sobria Strain 08005, Isolated from Sick Rana catesbeiana.</title>
        <authorList>
            <person name="Yang Q."/>
        </authorList>
    </citation>
    <scope>NUCLEOTIDE SEQUENCE [LARGE SCALE GENOMIC DNA]</scope>
    <source>
        <strain evidence="2 3">08005</strain>
    </source>
</reference>
<evidence type="ECO:0000313" key="2">
    <source>
        <dbReference type="EMBL" id="OHY96695.1"/>
    </source>
</evidence>
<sequence length="209" mass="23678">MQLTLLNDSGKFDGLDDTITHVFAETANKLNALFDLSQLDVTFSPFAEGDAPDSGIGGWAINMYRIELQLDLERPDIKEVIITELPAVLAHEVHHIVQKKNKVTAETLAENLIFEGLACYFEQRFNGGTLPSLFKESHHHDWQSILAEMTPHLSSKQFNFLDFFYCRDNRPFPKYAGYWVGFNLVANYLAKSGLNEIEVMGLPAEAYFN</sequence>
<dbReference type="Pfam" id="PF10026">
    <property type="entry name" value="DUF2268"/>
    <property type="match status" value="1"/>
</dbReference>
<evidence type="ECO:0000259" key="1">
    <source>
        <dbReference type="Pfam" id="PF10026"/>
    </source>
</evidence>
<comment type="caution">
    <text evidence="2">The sequence shown here is derived from an EMBL/GenBank/DDBJ whole genome shotgun (WGS) entry which is preliminary data.</text>
</comment>
<dbReference type="Proteomes" id="UP000179934">
    <property type="component" value="Unassembled WGS sequence"/>
</dbReference>
<dbReference type="EMBL" id="MKFU01000001">
    <property type="protein sequence ID" value="OHY96695.1"/>
    <property type="molecule type" value="Genomic_DNA"/>
</dbReference>
<dbReference type="InterPro" id="IPR018728">
    <property type="entry name" value="DUF2268"/>
</dbReference>
<accession>A0A1S2D739</accession>
<dbReference type="GeneID" id="58924053"/>
<protein>
    <recommendedName>
        <fullName evidence="1">DUF2268 domain-containing protein</fullName>
    </recommendedName>
</protein>
<feature type="domain" description="DUF2268" evidence="1">
    <location>
        <begin position="83"/>
        <end position="206"/>
    </location>
</feature>